<dbReference type="AlphaFoldDB" id="A0ABC9BVC2"/>
<protein>
    <recommendedName>
        <fullName evidence="2">At1g61320/AtMIF1 LRR domain-containing protein</fullName>
    </recommendedName>
</protein>
<feature type="domain" description="At1g61320/AtMIF1 LRR" evidence="2">
    <location>
        <begin position="106"/>
        <end position="454"/>
    </location>
</feature>
<proteinExistence type="predicted"/>
<dbReference type="InterPro" id="IPR053772">
    <property type="entry name" value="At1g61320/At1g61330-like"/>
</dbReference>
<gene>
    <name evidence="3" type="ORF">URODEC1_LOCUS69323</name>
</gene>
<dbReference type="Pfam" id="PF23622">
    <property type="entry name" value="LRR_At1g61320_AtMIF1"/>
    <property type="match status" value="1"/>
</dbReference>
<feature type="region of interest" description="Disordered" evidence="1">
    <location>
        <begin position="1"/>
        <end position="50"/>
    </location>
</feature>
<dbReference type="Gene3D" id="3.80.10.10">
    <property type="entry name" value="Ribonuclease Inhibitor"/>
    <property type="match status" value="1"/>
</dbReference>
<reference evidence="3" key="1">
    <citation type="submission" date="2024-10" db="EMBL/GenBank/DDBJ databases">
        <authorList>
            <person name="Ryan C."/>
        </authorList>
    </citation>
    <scope>NUCLEOTIDE SEQUENCE [LARGE SCALE GENOMIC DNA]</scope>
</reference>
<evidence type="ECO:0000313" key="3">
    <source>
        <dbReference type="EMBL" id="CAL5009069.1"/>
    </source>
</evidence>
<name>A0ABC9BVC2_9POAL</name>
<dbReference type="SUPFAM" id="SSF52058">
    <property type="entry name" value="L domain-like"/>
    <property type="match status" value="1"/>
</dbReference>
<dbReference type="InterPro" id="IPR055357">
    <property type="entry name" value="LRR_At1g61320_AtMIF1"/>
</dbReference>
<dbReference type="EMBL" id="OZ075137">
    <property type="protein sequence ID" value="CAL5009069.1"/>
    <property type="molecule type" value="Genomic_DNA"/>
</dbReference>
<accession>A0ABC9BVC2</accession>
<keyword evidence="4" id="KW-1185">Reference proteome</keyword>
<organism evidence="3 4">
    <name type="scientific">Urochloa decumbens</name>
    <dbReference type="NCBI Taxonomy" id="240449"/>
    <lineage>
        <taxon>Eukaryota</taxon>
        <taxon>Viridiplantae</taxon>
        <taxon>Streptophyta</taxon>
        <taxon>Embryophyta</taxon>
        <taxon>Tracheophyta</taxon>
        <taxon>Spermatophyta</taxon>
        <taxon>Magnoliopsida</taxon>
        <taxon>Liliopsida</taxon>
        <taxon>Poales</taxon>
        <taxon>Poaceae</taxon>
        <taxon>PACMAD clade</taxon>
        <taxon>Panicoideae</taxon>
        <taxon>Panicodae</taxon>
        <taxon>Paniceae</taxon>
        <taxon>Melinidinae</taxon>
        <taxon>Urochloa</taxon>
    </lineage>
</organism>
<dbReference type="InterPro" id="IPR032675">
    <property type="entry name" value="LRR_dom_sf"/>
</dbReference>
<feature type="compositionally biased region" description="Polar residues" evidence="1">
    <location>
        <begin position="1"/>
        <end position="22"/>
    </location>
</feature>
<evidence type="ECO:0000259" key="2">
    <source>
        <dbReference type="Pfam" id="PF23622"/>
    </source>
</evidence>
<evidence type="ECO:0000313" key="4">
    <source>
        <dbReference type="Proteomes" id="UP001497457"/>
    </source>
</evidence>
<dbReference type="PANTHER" id="PTHR34145">
    <property type="entry name" value="OS02G0105600 PROTEIN"/>
    <property type="match status" value="1"/>
</dbReference>
<sequence length="466" mass="52010">METPALQSEQQRPRQTLASNGSVAPLDEIQGSPSPYHRVDDGDSKDGETSRYSILDLPEDILRHIHSLMPMDAAARAACISHAFLSSWRCYPKLILSWQMLCSKALAVTPDIEELTLKLYKKYKFPCSILSDGARKSIRSLQLDSCVLRPTPELGPLRSLTRLRLRSVCITGDELECLLSNSLALEHLDLNNCNEIIILKIPSVLQRLSYMEVFGCLNLRVVENKAPSLTSFTLTGEVPELSFGEASQMMKVLGLHRANVVYYARAKLPSIMPNLETLDLSSSTEVDTPMLPTKFLNLKHLAIQISVETFSPSYDYFSLASFLDACPSLETWNLDVYPEDMEHESIFGGASHLRQLPEFRHNHLKSVEIMGFSSAKCLVELTCYIVKSAVSLERLTLDTLHGGGRCSGQDDNGPFCWSYSKAVVEEASRGVAAIREYIKEKVPPTVKLIVHEPCPRCHATAVDYDR</sequence>
<dbReference type="PANTHER" id="PTHR34145:SF52">
    <property type="entry name" value="OS02G0105800 PROTEIN"/>
    <property type="match status" value="1"/>
</dbReference>
<dbReference type="Proteomes" id="UP001497457">
    <property type="component" value="Chromosome 27b"/>
</dbReference>
<feature type="compositionally biased region" description="Basic and acidic residues" evidence="1">
    <location>
        <begin position="37"/>
        <end position="49"/>
    </location>
</feature>
<evidence type="ECO:0000256" key="1">
    <source>
        <dbReference type="SAM" id="MobiDB-lite"/>
    </source>
</evidence>